<dbReference type="Gene3D" id="2.60.40.10">
    <property type="entry name" value="Immunoglobulins"/>
    <property type="match status" value="1"/>
</dbReference>
<accession>A0ABD0REN6</accession>
<dbReference type="InterPro" id="IPR036179">
    <property type="entry name" value="Ig-like_dom_sf"/>
</dbReference>
<dbReference type="InterPro" id="IPR013098">
    <property type="entry name" value="Ig_I-set"/>
</dbReference>
<evidence type="ECO:0000313" key="2">
    <source>
        <dbReference type="EMBL" id="KAL0196999.1"/>
    </source>
</evidence>
<gene>
    <name evidence="2" type="ORF">M9458_005539</name>
</gene>
<protein>
    <recommendedName>
        <fullName evidence="1">Ig-like domain-containing protein</fullName>
    </recommendedName>
</protein>
<sequence length="58" mass="6306">HIWEKGGAVIDVKSSPRLRLDSNGTLHITQTWSGDIGTYTCKVTSVGGNDSRNAHLRV</sequence>
<dbReference type="Proteomes" id="UP001529510">
    <property type="component" value="Unassembled WGS sequence"/>
</dbReference>
<feature type="domain" description="Ig-like" evidence="1">
    <location>
        <begin position="1"/>
        <end position="58"/>
    </location>
</feature>
<organism evidence="2 3">
    <name type="scientific">Cirrhinus mrigala</name>
    <name type="common">Mrigala</name>
    <dbReference type="NCBI Taxonomy" id="683832"/>
    <lineage>
        <taxon>Eukaryota</taxon>
        <taxon>Metazoa</taxon>
        <taxon>Chordata</taxon>
        <taxon>Craniata</taxon>
        <taxon>Vertebrata</taxon>
        <taxon>Euteleostomi</taxon>
        <taxon>Actinopterygii</taxon>
        <taxon>Neopterygii</taxon>
        <taxon>Teleostei</taxon>
        <taxon>Ostariophysi</taxon>
        <taxon>Cypriniformes</taxon>
        <taxon>Cyprinidae</taxon>
        <taxon>Labeoninae</taxon>
        <taxon>Labeonini</taxon>
        <taxon>Cirrhinus</taxon>
    </lineage>
</organism>
<proteinExistence type="predicted"/>
<keyword evidence="3" id="KW-1185">Reference proteome</keyword>
<feature type="non-terminal residue" evidence="2">
    <location>
        <position position="58"/>
    </location>
</feature>
<evidence type="ECO:0000313" key="3">
    <source>
        <dbReference type="Proteomes" id="UP001529510"/>
    </source>
</evidence>
<dbReference type="InterPro" id="IPR013783">
    <property type="entry name" value="Ig-like_fold"/>
</dbReference>
<dbReference type="InterPro" id="IPR007110">
    <property type="entry name" value="Ig-like_dom"/>
</dbReference>
<reference evidence="2 3" key="1">
    <citation type="submission" date="2024-05" db="EMBL/GenBank/DDBJ databases">
        <title>Genome sequencing and assembly of Indian major carp, Cirrhinus mrigala (Hamilton, 1822).</title>
        <authorList>
            <person name="Mohindra V."/>
            <person name="Chowdhury L.M."/>
            <person name="Lal K."/>
            <person name="Jena J.K."/>
        </authorList>
    </citation>
    <scope>NUCLEOTIDE SEQUENCE [LARGE SCALE GENOMIC DNA]</scope>
    <source>
        <strain evidence="2">CM1030</strain>
        <tissue evidence="2">Blood</tissue>
    </source>
</reference>
<name>A0ABD0REN6_CIRMR</name>
<dbReference type="AlphaFoldDB" id="A0ABD0REN6"/>
<evidence type="ECO:0000259" key="1">
    <source>
        <dbReference type="PROSITE" id="PS50835"/>
    </source>
</evidence>
<comment type="caution">
    <text evidence="2">The sequence shown here is derived from an EMBL/GenBank/DDBJ whole genome shotgun (WGS) entry which is preliminary data.</text>
</comment>
<dbReference type="Pfam" id="PF07679">
    <property type="entry name" value="I-set"/>
    <property type="match status" value="1"/>
</dbReference>
<feature type="non-terminal residue" evidence="2">
    <location>
        <position position="1"/>
    </location>
</feature>
<dbReference type="SUPFAM" id="SSF48726">
    <property type="entry name" value="Immunoglobulin"/>
    <property type="match status" value="1"/>
</dbReference>
<dbReference type="EMBL" id="JAMKFB020000003">
    <property type="protein sequence ID" value="KAL0196999.1"/>
    <property type="molecule type" value="Genomic_DNA"/>
</dbReference>
<dbReference type="PROSITE" id="PS50835">
    <property type="entry name" value="IG_LIKE"/>
    <property type="match status" value="1"/>
</dbReference>